<accession>A0A2Z5FX58</accession>
<gene>
    <name evidence="3" type="ORF">ACPOL_2149</name>
</gene>
<reference evidence="3 4" key="1">
    <citation type="journal article" date="2018" name="Front. Microbiol.">
        <title>Hydrolytic Capabilities as a Key to Environmental Success: Chitinolytic and Cellulolytic Acidobacteria From Acidic Sub-arctic Soils and Boreal Peatlands.</title>
        <authorList>
            <person name="Belova S.E."/>
            <person name="Ravin N.V."/>
            <person name="Pankratov T.A."/>
            <person name="Rakitin A.L."/>
            <person name="Ivanova A.A."/>
            <person name="Beletsky A.V."/>
            <person name="Mardanov A.V."/>
            <person name="Sinninghe Damste J.S."/>
            <person name="Dedysh S.N."/>
        </authorList>
    </citation>
    <scope>NUCLEOTIDE SEQUENCE [LARGE SCALE GENOMIC DNA]</scope>
    <source>
        <strain evidence="3 4">SBC82</strain>
    </source>
</reference>
<feature type="domain" description="Ribbon-helix-helix protein CopG" evidence="2">
    <location>
        <begin position="33"/>
        <end position="67"/>
    </location>
</feature>
<dbReference type="AlphaFoldDB" id="A0A2Z5FX58"/>
<evidence type="ECO:0000313" key="3">
    <source>
        <dbReference type="EMBL" id="AXC11473.1"/>
    </source>
</evidence>
<dbReference type="InterPro" id="IPR002145">
    <property type="entry name" value="CopG"/>
</dbReference>
<dbReference type="RefSeq" id="WP_161557281.1">
    <property type="nucleotide sequence ID" value="NZ_CP030840.1"/>
</dbReference>
<dbReference type="KEGG" id="abas:ACPOL_2149"/>
<dbReference type="Gene3D" id="1.10.1220.10">
    <property type="entry name" value="Met repressor-like"/>
    <property type="match status" value="1"/>
</dbReference>
<evidence type="ECO:0000259" key="2">
    <source>
        <dbReference type="Pfam" id="PF01402"/>
    </source>
</evidence>
<dbReference type="GO" id="GO:0006355">
    <property type="term" value="P:regulation of DNA-templated transcription"/>
    <property type="evidence" value="ECO:0007669"/>
    <property type="project" value="InterPro"/>
</dbReference>
<organism evidence="3 4">
    <name type="scientific">Acidisarcina polymorpha</name>
    <dbReference type="NCBI Taxonomy" id="2211140"/>
    <lineage>
        <taxon>Bacteria</taxon>
        <taxon>Pseudomonadati</taxon>
        <taxon>Acidobacteriota</taxon>
        <taxon>Terriglobia</taxon>
        <taxon>Terriglobales</taxon>
        <taxon>Acidobacteriaceae</taxon>
        <taxon>Acidisarcina</taxon>
    </lineage>
</organism>
<dbReference type="SUPFAM" id="SSF47598">
    <property type="entry name" value="Ribbon-helix-helix"/>
    <property type="match status" value="1"/>
</dbReference>
<protein>
    <recommendedName>
        <fullName evidence="2">Ribbon-helix-helix protein CopG domain-containing protein</fullName>
    </recommendedName>
</protein>
<dbReference type="InterPro" id="IPR013321">
    <property type="entry name" value="Arc_rbn_hlx_hlx"/>
</dbReference>
<proteinExistence type="predicted"/>
<dbReference type="EMBL" id="CP030840">
    <property type="protein sequence ID" value="AXC11473.1"/>
    <property type="molecule type" value="Genomic_DNA"/>
</dbReference>
<evidence type="ECO:0000313" key="4">
    <source>
        <dbReference type="Proteomes" id="UP000253606"/>
    </source>
</evidence>
<dbReference type="Pfam" id="PF01402">
    <property type="entry name" value="RHH_1"/>
    <property type="match status" value="1"/>
</dbReference>
<keyword evidence="4" id="KW-1185">Reference proteome</keyword>
<sequence>MKTVDRKRNQSDSIETTPDTRRASSPVKQRVLVEFPSSLLERADEAAARLEKSRSELIRTAVEKLLEGIEKEKFEQEMAEGYIANSAMNLSLLDEFAQVDREGF</sequence>
<feature type="region of interest" description="Disordered" evidence="1">
    <location>
        <begin position="1"/>
        <end position="28"/>
    </location>
</feature>
<dbReference type="Proteomes" id="UP000253606">
    <property type="component" value="Chromosome"/>
</dbReference>
<dbReference type="InterPro" id="IPR010985">
    <property type="entry name" value="Ribbon_hlx_hlx"/>
</dbReference>
<evidence type="ECO:0000256" key="1">
    <source>
        <dbReference type="SAM" id="MobiDB-lite"/>
    </source>
</evidence>
<name>A0A2Z5FX58_9BACT</name>
<feature type="compositionally biased region" description="Basic and acidic residues" evidence="1">
    <location>
        <begin position="1"/>
        <end position="10"/>
    </location>
</feature>